<dbReference type="Pfam" id="PF13362">
    <property type="entry name" value="Toprim_3"/>
    <property type="match status" value="1"/>
</dbReference>
<feature type="domain" description="Toprim" evidence="1">
    <location>
        <begin position="200"/>
        <end position="295"/>
    </location>
</feature>
<keyword evidence="3" id="KW-1185">Reference proteome</keyword>
<comment type="caution">
    <text evidence="2">The sequence shown here is derived from an EMBL/GenBank/DDBJ whole genome shotgun (WGS) entry which is preliminary data.</text>
</comment>
<protein>
    <submittedName>
        <fullName evidence="2">Topoisomerase</fullName>
    </submittedName>
</protein>
<sequence length="301" mass="32498">MNQISSTSGADPVRSFADAVFSEIGAVLDPVPDGKIHRFDCPHGKKGNKAGWYALFLDQNPGGVFGNWRTGVTRTWRHDHGDPVGFSEFSTTSSAIEAANRKRELERTRARAGAACMAKGLWRKAGMATTAHPYLQKKNIPAFCLRQLGDRLLIPLRTVTGEMVNLQQIYPDGTKRFLKGGQLSGTFALFGRELPMTGDLYICEGWATAATIACTLRLPVVAAMTAGNLNKVANAIRAIHPALTLVIAADDDHATHGNPGMTQAAEAARAVNGVMTWPTTCRQKGCTCTDFNDVANCRRVP</sequence>
<gene>
    <name evidence="2" type="ORF">FVW59_02225</name>
</gene>
<accession>A0A5C9A4U6</accession>
<dbReference type="EMBL" id="VRYZ01000001">
    <property type="protein sequence ID" value="TXS94750.1"/>
    <property type="molecule type" value="Genomic_DNA"/>
</dbReference>
<name>A0A5C9A4U6_9GAMM</name>
<dbReference type="InterPro" id="IPR006171">
    <property type="entry name" value="TOPRIM_dom"/>
</dbReference>
<proteinExistence type="predicted"/>
<dbReference type="AlphaFoldDB" id="A0A5C9A4U6"/>
<dbReference type="OrthoDB" id="9763644at2"/>
<dbReference type="CDD" id="cd01029">
    <property type="entry name" value="TOPRIM_primases"/>
    <property type="match status" value="1"/>
</dbReference>
<dbReference type="RefSeq" id="WP_148062591.1">
    <property type="nucleotide sequence ID" value="NZ_VRYZ01000001.1"/>
</dbReference>
<reference evidence="2 3" key="1">
    <citation type="submission" date="2019-08" db="EMBL/GenBank/DDBJ databases">
        <title>Parahaliea maris sp. nov., isolated from the surface seawater.</title>
        <authorList>
            <person name="Liu Y."/>
        </authorList>
    </citation>
    <scope>NUCLEOTIDE SEQUENCE [LARGE SCALE GENOMIC DNA]</scope>
    <source>
        <strain evidence="2 3">S2-26</strain>
    </source>
</reference>
<keyword evidence="2" id="KW-0413">Isomerase</keyword>
<evidence type="ECO:0000313" key="3">
    <source>
        <dbReference type="Proteomes" id="UP000321933"/>
    </source>
</evidence>
<dbReference type="Proteomes" id="UP000321933">
    <property type="component" value="Unassembled WGS sequence"/>
</dbReference>
<evidence type="ECO:0000313" key="2">
    <source>
        <dbReference type="EMBL" id="TXS94750.1"/>
    </source>
</evidence>
<evidence type="ECO:0000259" key="1">
    <source>
        <dbReference type="Pfam" id="PF13362"/>
    </source>
</evidence>
<dbReference type="InterPro" id="IPR034154">
    <property type="entry name" value="TOPRIM_DnaG/twinkle"/>
</dbReference>
<dbReference type="GO" id="GO:0016853">
    <property type="term" value="F:isomerase activity"/>
    <property type="evidence" value="ECO:0007669"/>
    <property type="project" value="UniProtKB-KW"/>
</dbReference>
<organism evidence="2 3">
    <name type="scientific">Parahaliea aestuarii</name>
    <dbReference type="NCBI Taxonomy" id="1852021"/>
    <lineage>
        <taxon>Bacteria</taxon>
        <taxon>Pseudomonadati</taxon>
        <taxon>Pseudomonadota</taxon>
        <taxon>Gammaproteobacteria</taxon>
        <taxon>Cellvibrionales</taxon>
        <taxon>Halieaceae</taxon>
        <taxon>Parahaliea</taxon>
    </lineage>
</organism>